<keyword evidence="3" id="KW-1185">Reference proteome</keyword>
<feature type="region of interest" description="Disordered" evidence="1">
    <location>
        <begin position="47"/>
        <end position="74"/>
    </location>
</feature>
<dbReference type="AlphaFoldDB" id="A0AB34GU63"/>
<evidence type="ECO:0000313" key="2">
    <source>
        <dbReference type="EMBL" id="KAJ8783648.1"/>
    </source>
</evidence>
<dbReference type="Proteomes" id="UP001159641">
    <property type="component" value="Unassembled WGS sequence"/>
</dbReference>
<proteinExistence type="predicted"/>
<reference evidence="2 3" key="1">
    <citation type="submission" date="2022-11" db="EMBL/GenBank/DDBJ databases">
        <title>Whole genome sequence of Eschrichtius robustus ER-17-0199.</title>
        <authorList>
            <person name="Bruniche-Olsen A."/>
            <person name="Black A.N."/>
            <person name="Fields C.J."/>
            <person name="Walden K."/>
            <person name="Dewoody J.A."/>
        </authorList>
    </citation>
    <scope>NUCLEOTIDE SEQUENCE [LARGE SCALE GENOMIC DNA]</scope>
    <source>
        <strain evidence="2">ER-17-0199</strain>
        <tissue evidence="2">Blubber</tissue>
    </source>
</reference>
<evidence type="ECO:0000256" key="1">
    <source>
        <dbReference type="SAM" id="MobiDB-lite"/>
    </source>
</evidence>
<organism evidence="2 3">
    <name type="scientific">Eschrichtius robustus</name>
    <name type="common">California gray whale</name>
    <name type="synonym">Eschrichtius gibbosus</name>
    <dbReference type="NCBI Taxonomy" id="9764"/>
    <lineage>
        <taxon>Eukaryota</taxon>
        <taxon>Metazoa</taxon>
        <taxon>Chordata</taxon>
        <taxon>Craniata</taxon>
        <taxon>Vertebrata</taxon>
        <taxon>Euteleostomi</taxon>
        <taxon>Mammalia</taxon>
        <taxon>Eutheria</taxon>
        <taxon>Laurasiatheria</taxon>
        <taxon>Artiodactyla</taxon>
        <taxon>Whippomorpha</taxon>
        <taxon>Cetacea</taxon>
        <taxon>Mysticeti</taxon>
        <taxon>Eschrichtiidae</taxon>
        <taxon>Eschrichtius</taxon>
    </lineage>
</organism>
<feature type="region of interest" description="Disordered" evidence="1">
    <location>
        <begin position="216"/>
        <end position="253"/>
    </location>
</feature>
<comment type="caution">
    <text evidence="2">The sequence shown here is derived from an EMBL/GenBank/DDBJ whole genome shotgun (WGS) entry which is preliminary data.</text>
</comment>
<name>A0AB34GU63_ESCRO</name>
<dbReference type="EMBL" id="JAIQCJ010002079">
    <property type="protein sequence ID" value="KAJ8783648.1"/>
    <property type="molecule type" value="Genomic_DNA"/>
</dbReference>
<feature type="compositionally biased region" description="Pro residues" evidence="1">
    <location>
        <begin position="152"/>
        <end position="161"/>
    </location>
</feature>
<gene>
    <name evidence="2" type="ORF">J1605_008691</name>
</gene>
<accession>A0AB34GU63</accession>
<sequence>MFRFLPRVWYPLRRLGFLRRRKILRTQSLPDHVSFTPREAARRRLLRAGGSPGERSLREAPAPAEGTGPRIQNCRCSVPTTATLYVPSTTLPIHTPSLPPPPPPPPPRPLCSPSLDWSRDKSNGKRRAGTLPADSGSDRPGPEAFPRLAGAPNPPPPPRAPLPDFRKFAKNSPHEFSCPADPRWRRIHRGGCWEQDLYPLTPAVTPVVPTSLEAAAEGGSGDCRRDRVGGGEQGLCGRYGSPGAGLLRKDHGP</sequence>
<feature type="region of interest" description="Disordered" evidence="1">
    <location>
        <begin position="89"/>
        <end position="168"/>
    </location>
</feature>
<feature type="compositionally biased region" description="Pro residues" evidence="1">
    <location>
        <begin position="97"/>
        <end position="110"/>
    </location>
</feature>
<protein>
    <submittedName>
        <fullName evidence="2">Uncharacterized protein</fullName>
    </submittedName>
</protein>
<evidence type="ECO:0000313" key="3">
    <source>
        <dbReference type="Proteomes" id="UP001159641"/>
    </source>
</evidence>